<dbReference type="Pfam" id="PF04437">
    <property type="entry name" value="RINT1_TIP1"/>
    <property type="match status" value="1"/>
</dbReference>
<organism evidence="4 5">
    <name type="scientific">Amphibalanus amphitrite</name>
    <name type="common">Striped barnacle</name>
    <name type="synonym">Balanus amphitrite</name>
    <dbReference type="NCBI Taxonomy" id="1232801"/>
    <lineage>
        <taxon>Eukaryota</taxon>
        <taxon>Metazoa</taxon>
        <taxon>Ecdysozoa</taxon>
        <taxon>Arthropoda</taxon>
        <taxon>Crustacea</taxon>
        <taxon>Multicrustacea</taxon>
        <taxon>Cirripedia</taxon>
        <taxon>Thoracica</taxon>
        <taxon>Thoracicalcarea</taxon>
        <taxon>Balanomorpha</taxon>
        <taxon>Balanoidea</taxon>
        <taxon>Balanidae</taxon>
        <taxon>Amphibalaninae</taxon>
        <taxon>Amphibalanus</taxon>
    </lineage>
</organism>
<dbReference type="PROSITE" id="PS51386">
    <property type="entry name" value="RINT1_TIP20"/>
    <property type="match status" value="1"/>
</dbReference>
<dbReference type="EMBL" id="VIIS01002228">
    <property type="protein sequence ID" value="KAF0286771.1"/>
    <property type="molecule type" value="Genomic_DNA"/>
</dbReference>
<dbReference type="FunFam" id="1.20.58.670:FF:000003">
    <property type="entry name" value="RAD50-interacting protein 1"/>
    <property type="match status" value="1"/>
</dbReference>
<keyword evidence="2" id="KW-0175">Coiled coil</keyword>
<evidence type="ECO:0000256" key="3">
    <source>
        <dbReference type="SAM" id="MobiDB-lite"/>
    </source>
</evidence>
<dbReference type="GO" id="GO:0006888">
    <property type="term" value="P:endoplasmic reticulum to Golgi vesicle-mediated transport"/>
    <property type="evidence" value="ECO:0007669"/>
    <property type="project" value="InterPro"/>
</dbReference>
<proteinExistence type="inferred from homology"/>
<feature type="coiled-coil region" evidence="2">
    <location>
        <begin position="36"/>
        <end position="88"/>
    </location>
</feature>
<reference evidence="4 5" key="1">
    <citation type="submission" date="2019-07" db="EMBL/GenBank/DDBJ databases">
        <title>Draft genome assembly of a fouling barnacle, Amphibalanus amphitrite (Darwin, 1854): The first reference genome for Thecostraca.</title>
        <authorList>
            <person name="Kim W."/>
        </authorList>
    </citation>
    <scope>NUCLEOTIDE SEQUENCE [LARGE SCALE GENOMIC DNA]</scope>
    <source>
        <strain evidence="4">SNU_AA5</strain>
        <tissue evidence="4">Soma without cirri and trophi</tissue>
    </source>
</reference>
<dbReference type="GO" id="GO:0060628">
    <property type="term" value="P:regulation of ER to Golgi vesicle-mediated transport"/>
    <property type="evidence" value="ECO:0007669"/>
    <property type="project" value="TreeGrafter"/>
</dbReference>
<dbReference type="GO" id="GO:0006890">
    <property type="term" value="P:retrograde vesicle-mediated transport, Golgi to endoplasmic reticulum"/>
    <property type="evidence" value="ECO:0007669"/>
    <property type="project" value="InterPro"/>
</dbReference>
<dbReference type="InterPro" id="IPR007528">
    <property type="entry name" value="RINT1_Tip20"/>
</dbReference>
<protein>
    <submittedName>
        <fullName evidence="4">RAD50-interacting protein 1</fullName>
    </submittedName>
</protein>
<keyword evidence="5" id="KW-1185">Reference proteome</keyword>
<dbReference type="AlphaFoldDB" id="A0A6A4VAU1"/>
<gene>
    <name evidence="4" type="primary">RINT1_1</name>
    <name evidence="4" type="ORF">FJT64_014709</name>
</gene>
<evidence type="ECO:0000313" key="5">
    <source>
        <dbReference type="Proteomes" id="UP000440578"/>
    </source>
</evidence>
<dbReference type="InterPro" id="IPR042044">
    <property type="entry name" value="EXOC6PINT-1/Sec15/Tip20_C_dom2"/>
</dbReference>
<comment type="similarity">
    <text evidence="1">Belongs to the RINT1 family.</text>
</comment>
<dbReference type="PANTHER" id="PTHR13520:SF0">
    <property type="entry name" value="RAD50-INTERACTING PROTEIN 1"/>
    <property type="match status" value="1"/>
</dbReference>
<name>A0A6A4VAU1_AMPAM</name>
<comment type="caution">
    <text evidence="4">The sequence shown here is derived from an EMBL/GenBank/DDBJ whole genome shotgun (WGS) entry which is preliminary data.</text>
</comment>
<feature type="region of interest" description="Disordered" evidence="3">
    <location>
        <begin position="531"/>
        <end position="577"/>
    </location>
</feature>
<dbReference type="Gene3D" id="1.20.58.670">
    <property type="entry name" value="Dsl1p vesicle tethering complex, Tip20p subunit, domain D"/>
    <property type="match status" value="1"/>
</dbReference>
<evidence type="ECO:0000313" key="4">
    <source>
        <dbReference type="EMBL" id="KAF0286771.1"/>
    </source>
</evidence>
<dbReference type="Proteomes" id="UP000440578">
    <property type="component" value="Unassembled WGS sequence"/>
</dbReference>
<sequence>MEDTMHLDKSSSMDTKFSSAMLKKANQLFGSKGDDIDHLETIREQLLARKDELERDLALSNKSSDSALSQLLTRAQSATAQIDALQKTVEPLCAQCDTFVSANSELCAALAPPLAAEELRLKERSYRALLRRLMQLSDAVRERVSAGQLDEALARLRELHEATSGVVSESRCHALAEYCRGLVSAWRGLLLRRLTGQLDAALAELRYPFISTNMAVHAAPPGPEAQLHLETALARLAALAGCGEEPAPARPSVLAAFPPASLPVRLLLRPLVRRFVYHFQGQKRTNDPSRPEWYMGQVLQWITDHEQFLETSVEPTLAKTLPDCRPRLEFCRGLVELTVDKLLRDLPELQYDDASFSHTVDETLQLQRGLAQLGYGGGGGEQPGPLLAVCQPGYLLRWVTIERKYALERVDQMMASETAWAVQGEADGGVTELADGVLNMLQAMTERYLLLPEPGQRLQFLELQLELLDDLRVRLLQLLGNEKQEPLGERCCALLNTAHHLRRALTEWGEQPVFLHLQFFRRRLTAAEASGRRAERRESEGEEEEEEPTLSLDQLLLDPEPPKDPAGGGGPLDDADDGLNVTAFDEIVQRLGRIENDIVEAIVNQILLEVKARSRPYRKDKWFAMPSPTEFVSPSLTPTACPILQVLTQCLQQLRGLLASSVFDSVWHALASQLCEYLYDELVMANSFNEGGAAQLRFDIERNLLAVFSDLGDDPDGARRPTVAFRPLLAATVLLTLPTGSALLLLDTIKHSPETADTALAEAGAEGLTPAEAREVLLRRTALSVS</sequence>
<evidence type="ECO:0000256" key="1">
    <source>
        <dbReference type="ARBA" id="ARBA00061158"/>
    </source>
</evidence>
<dbReference type="GO" id="GO:0070939">
    <property type="term" value="C:Dsl1/NZR complex"/>
    <property type="evidence" value="ECO:0007669"/>
    <property type="project" value="InterPro"/>
</dbReference>
<evidence type="ECO:0000256" key="2">
    <source>
        <dbReference type="SAM" id="Coils"/>
    </source>
</evidence>
<dbReference type="OrthoDB" id="2189254at2759"/>
<accession>A0A6A4VAU1</accession>
<dbReference type="PANTHER" id="PTHR13520">
    <property type="entry name" value="RAD50-INTERACTING PROTEIN 1 RINT-1"/>
    <property type="match status" value="1"/>
</dbReference>